<dbReference type="Proteomes" id="UP001216390">
    <property type="component" value="Chromosome"/>
</dbReference>
<name>A0AAF0BR84_9ACTN</name>
<proteinExistence type="predicted"/>
<gene>
    <name evidence="1" type="ORF">PO878_16920</name>
</gene>
<reference evidence="1" key="1">
    <citation type="submission" date="2023-01" db="EMBL/GenBank/DDBJ databases">
        <title>The diversity of Class Acidimicrobiia in South China Sea sediment environments and the proposal of Iamia marina sp. nov., a novel species of the genus Iamia.</title>
        <authorList>
            <person name="He Y."/>
            <person name="Tian X."/>
        </authorList>
    </citation>
    <scope>NUCLEOTIDE SEQUENCE</scope>
    <source>
        <strain evidence="1">DSM 19957</strain>
    </source>
</reference>
<dbReference type="KEGG" id="ima:PO878_16920"/>
<dbReference type="CDD" id="cd02440">
    <property type="entry name" value="AdoMet_MTases"/>
    <property type="match status" value="1"/>
</dbReference>
<dbReference type="Gene3D" id="3.40.50.150">
    <property type="entry name" value="Vaccinia Virus protein VP39"/>
    <property type="match status" value="1"/>
</dbReference>
<dbReference type="EMBL" id="CP116942">
    <property type="protein sequence ID" value="WCO66186.1"/>
    <property type="molecule type" value="Genomic_DNA"/>
</dbReference>
<dbReference type="SUPFAM" id="SSF53335">
    <property type="entry name" value="S-adenosyl-L-methionine-dependent methyltransferases"/>
    <property type="match status" value="1"/>
</dbReference>
<dbReference type="PANTHER" id="PTHR43832">
    <property type="match status" value="1"/>
</dbReference>
<evidence type="ECO:0000313" key="1">
    <source>
        <dbReference type="EMBL" id="WCO66186.1"/>
    </source>
</evidence>
<sequence length="349" mass="39326">MAAVADALSTLSFKALDLGLVPTPVLHAACRARVAKRLRTERRGTPQERSERFRALVADLRSGEVATHTAEANEQHYEVPTRFFQAVLGPHLKYSSCYYPPGVETLADAEAAMLGLYGERARLADGQRILELGCGWGSFTLWAAATYPDAEVVALSNSRTQREHIEKQAAERGLANIHVITADIRTFDPADHGEGAPFDRVVSVEMLEHVRNHGAIFERIAGWLADDGLFFTHVFSGRDVCFRYDADDDRDWMARHFFSGGLMPSDDLFLHLQDDLAVVDHWYLGGEHYHRTALAWLANLEEHRAELDRLVGKVQVRRWRAFFAGCAALWGHRDGEDFGVSHYLFRPRR</sequence>
<dbReference type="Pfam" id="PF02353">
    <property type="entry name" value="CMAS"/>
    <property type="match status" value="1"/>
</dbReference>
<dbReference type="AlphaFoldDB" id="A0AAF0BR84"/>
<evidence type="ECO:0000313" key="2">
    <source>
        <dbReference type="Proteomes" id="UP001216390"/>
    </source>
</evidence>
<dbReference type="RefSeq" id="WP_272735710.1">
    <property type="nucleotide sequence ID" value="NZ_CP116942.1"/>
</dbReference>
<dbReference type="PANTHER" id="PTHR43832:SF1">
    <property type="entry name" value="S-ADENOSYL-L-METHIONINE-DEPENDENT METHYLTRANSFERASES SUPERFAMILY PROTEIN"/>
    <property type="match status" value="1"/>
</dbReference>
<accession>A0AAF0BR84</accession>
<dbReference type="InterPro" id="IPR029063">
    <property type="entry name" value="SAM-dependent_MTases_sf"/>
</dbReference>
<protein>
    <submittedName>
        <fullName evidence="1">Cyclopropane-fatty-acyl-phospholipid synthase</fullName>
    </submittedName>
</protein>
<keyword evidence="2" id="KW-1185">Reference proteome</keyword>
<organism evidence="1 2">
    <name type="scientific">Iamia majanohamensis</name>
    <dbReference type="NCBI Taxonomy" id="467976"/>
    <lineage>
        <taxon>Bacteria</taxon>
        <taxon>Bacillati</taxon>
        <taxon>Actinomycetota</taxon>
        <taxon>Acidimicrobiia</taxon>
        <taxon>Acidimicrobiales</taxon>
        <taxon>Iamiaceae</taxon>
        <taxon>Iamia</taxon>
    </lineage>
</organism>